<evidence type="ECO:0000259" key="1">
    <source>
        <dbReference type="PROSITE" id="PS51707"/>
    </source>
</evidence>
<dbReference type="SUPFAM" id="SSF55154">
    <property type="entry name" value="CYTH-like phosphatases"/>
    <property type="match status" value="1"/>
</dbReference>
<comment type="caution">
    <text evidence="2">The sequence shown here is derived from an EMBL/GenBank/DDBJ whole genome shotgun (WGS) entry which is preliminary data.</text>
</comment>
<dbReference type="AlphaFoldDB" id="A0A553IG23"/>
<gene>
    <name evidence="2" type="ORF">FNV44_05450</name>
</gene>
<dbReference type="Pfam" id="PF01928">
    <property type="entry name" value="CYTH"/>
    <property type="match status" value="1"/>
</dbReference>
<protein>
    <submittedName>
        <fullName evidence="2">CYTH domain-containing protein</fullName>
    </submittedName>
</protein>
<dbReference type="CDD" id="cd07762">
    <property type="entry name" value="CYTH-like_Pase_1"/>
    <property type="match status" value="1"/>
</dbReference>
<dbReference type="InterPro" id="IPR009195">
    <property type="entry name" value="Uncharacterised_YjbK"/>
</dbReference>
<organism evidence="2 3">
    <name type="scientific">Acholeplasma laidlawii</name>
    <dbReference type="NCBI Taxonomy" id="2148"/>
    <lineage>
        <taxon>Bacteria</taxon>
        <taxon>Bacillati</taxon>
        <taxon>Mycoplasmatota</taxon>
        <taxon>Mollicutes</taxon>
        <taxon>Acholeplasmatales</taxon>
        <taxon>Acholeplasmataceae</taxon>
        <taxon>Acholeplasma</taxon>
    </lineage>
</organism>
<dbReference type="Gene3D" id="2.40.320.10">
    <property type="entry name" value="Hypothetical Protein Pfu-838710-001"/>
    <property type="match status" value="1"/>
</dbReference>
<reference evidence="2 3" key="1">
    <citation type="submission" date="2019-07" db="EMBL/GenBank/DDBJ databases">
        <title>Genome sequence of Acholeplasma laidlawii strain with increased resistance to erythromycin.</title>
        <authorList>
            <person name="Medvedeva E.S."/>
            <person name="Baranova N.B."/>
            <person name="Siniagina M.N."/>
            <person name="Mouzykantov A."/>
            <person name="Chernova O.A."/>
            <person name="Chernov V.M."/>
        </authorList>
    </citation>
    <scope>NUCLEOTIDE SEQUENCE [LARGE SCALE GENOMIC DNA]</scope>
    <source>
        <strain evidence="2 3">PG8REry</strain>
    </source>
</reference>
<evidence type="ECO:0000313" key="2">
    <source>
        <dbReference type="EMBL" id="TRX99153.1"/>
    </source>
</evidence>
<dbReference type="EMBL" id="VKID01000002">
    <property type="protein sequence ID" value="TRX99153.1"/>
    <property type="molecule type" value="Genomic_DNA"/>
</dbReference>
<dbReference type="GeneID" id="41339316"/>
<proteinExistence type="predicted"/>
<accession>A0A553IG23</accession>
<dbReference type="RefSeq" id="WP_012243107.1">
    <property type="nucleotide sequence ID" value="NZ_CP103951.1"/>
</dbReference>
<dbReference type="Proteomes" id="UP000315938">
    <property type="component" value="Unassembled WGS sequence"/>
</dbReference>
<dbReference type="PIRSF" id="PIRSF012526">
    <property type="entry name" value="CYTH_UCP012526"/>
    <property type="match status" value="1"/>
</dbReference>
<feature type="domain" description="CYTH" evidence="1">
    <location>
        <begin position="4"/>
        <end position="184"/>
    </location>
</feature>
<dbReference type="OMA" id="HAEQTMK"/>
<sequence length="185" mass="22343">MHMNVEIEFKTRITKEKYDELIDIFELDQNVFKQTNYYFDTPDLDLNKRSMVLRIRHKRDAFKLTLKSQSETGSFEYHVLIDAEQAEKMKKDGFHTKEFFEQIDYHVYFQTSLDNFRASTPYMGGILFLDYNEYCGRTDYELEYEADHFETGLEIFNKMLHKFNIEFEQTKRKSERALLCIVPTK</sequence>
<evidence type="ECO:0000313" key="3">
    <source>
        <dbReference type="Proteomes" id="UP000315938"/>
    </source>
</evidence>
<dbReference type="InterPro" id="IPR033469">
    <property type="entry name" value="CYTH-like_dom_sf"/>
</dbReference>
<dbReference type="PROSITE" id="PS51707">
    <property type="entry name" value="CYTH"/>
    <property type="match status" value="1"/>
</dbReference>
<dbReference type="SMART" id="SM01118">
    <property type="entry name" value="CYTH"/>
    <property type="match status" value="1"/>
</dbReference>
<dbReference type="InterPro" id="IPR023577">
    <property type="entry name" value="CYTH_domain"/>
</dbReference>
<name>A0A553IG23_ACHLA</name>